<dbReference type="AlphaFoldDB" id="A0A0M4LFE6"/>
<dbReference type="GO" id="GO:0140098">
    <property type="term" value="F:catalytic activity, acting on RNA"/>
    <property type="evidence" value="ECO:0007669"/>
    <property type="project" value="UniProtKB-ARBA"/>
</dbReference>
<name>A0A0M4LFE6_BIFLI</name>
<dbReference type="Pfam" id="PF00849">
    <property type="entry name" value="PseudoU_synth_2"/>
    <property type="match status" value="1"/>
</dbReference>
<dbReference type="InterPro" id="IPR020103">
    <property type="entry name" value="PsdUridine_synth_cat_dom_sf"/>
</dbReference>
<dbReference type="GO" id="GO:0009982">
    <property type="term" value="F:pseudouridine synthase activity"/>
    <property type="evidence" value="ECO:0007669"/>
    <property type="project" value="InterPro"/>
</dbReference>
<protein>
    <recommendedName>
        <fullName evidence="2">RNA pseudouridylate synthase</fullName>
    </recommendedName>
    <alternativeName>
        <fullName evidence="3">RNA-uridine isomerase</fullName>
    </alternativeName>
</protein>
<dbReference type="InterPro" id="IPR006145">
    <property type="entry name" value="PsdUridine_synth_RsuA/RluA"/>
</dbReference>
<dbReference type="PANTHER" id="PTHR21600:SF84">
    <property type="entry name" value="PSEUDOURIDINE SYNTHASE RSUA_RLUA-LIKE DOMAIN-CONTAINING PROTEIN"/>
    <property type="match status" value="1"/>
</dbReference>
<organism evidence="5 6">
    <name type="scientific">Bifidobacterium longum subsp. infantis</name>
    <dbReference type="NCBI Taxonomy" id="1682"/>
    <lineage>
        <taxon>Bacteria</taxon>
        <taxon>Bacillati</taxon>
        <taxon>Actinomycetota</taxon>
        <taxon>Actinomycetes</taxon>
        <taxon>Bifidobacteriales</taxon>
        <taxon>Bifidobacteriaceae</taxon>
        <taxon>Bifidobacterium</taxon>
    </lineage>
</organism>
<dbReference type="GO" id="GO:0000455">
    <property type="term" value="P:enzyme-directed rRNA pseudouridine synthesis"/>
    <property type="evidence" value="ECO:0007669"/>
    <property type="project" value="TreeGrafter"/>
</dbReference>
<evidence type="ECO:0000256" key="2">
    <source>
        <dbReference type="ARBA" id="ARBA00031870"/>
    </source>
</evidence>
<accession>A0A0M4LFE6</accession>
<comment type="catalytic activity">
    <reaction evidence="1">
        <text>a uridine in RNA = a pseudouridine in RNA</text>
        <dbReference type="Rhea" id="RHEA:48348"/>
        <dbReference type="Rhea" id="RHEA-COMP:12068"/>
        <dbReference type="Rhea" id="RHEA-COMP:12069"/>
        <dbReference type="ChEBI" id="CHEBI:65314"/>
        <dbReference type="ChEBI" id="CHEBI:65315"/>
    </reaction>
</comment>
<feature type="domain" description="Pseudouridine synthase RsuA/RluA-like" evidence="4">
    <location>
        <begin position="20"/>
        <end position="200"/>
    </location>
</feature>
<evidence type="ECO:0000256" key="1">
    <source>
        <dbReference type="ARBA" id="ARBA00000073"/>
    </source>
</evidence>
<dbReference type="InterPro" id="IPR006224">
    <property type="entry name" value="PsdUridine_synth_RluA-like_CS"/>
</dbReference>
<evidence type="ECO:0000259" key="4">
    <source>
        <dbReference type="Pfam" id="PF00849"/>
    </source>
</evidence>
<sequence length="254" mass="29069">MIDEPHIPFEMDVLYEDERIIVVDKPHFLATMPRGMWYRQTALIRLRERLGEPDITPAHRLDRMTAGVLVFVRDPACRGAYQMLFQNRQAVKIYECLAPCRPISRPRFGTIIQVEPPRPFPLLRRSHIVKERGVLAAFETPGLVNAETLIERGEPVSPFPGVKPCMPMAGGPRPSAVPVCRYTLRPHTGKTHQLRVHMNALGLPIVGDDFYPCIQARRYDDFSQPLQLVARVLRFTDPVMGQEREFVSRQPLLI</sequence>
<gene>
    <name evidence="5" type="ORF">RY67_107</name>
</gene>
<dbReference type="PROSITE" id="PS01129">
    <property type="entry name" value="PSI_RLU"/>
    <property type="match status" value="1"/>
</dbReference>
<dbReference type="GO" id="GO:0003723">
    <property type="term" value="F:RNA binding"/>
    <property type="evidence" value="ECO:0007669"/>
    <property type="project" value="InterPro"/>
</dbReference>
<dbReference type="InterPro" id="IPR050188">
    <property type="entry name" value="RluA_PseudoU_synthase"/>
</dbReference>
<proteinExistence type="predicted"/>
<dbReference type="Proteomes" id="UP000067206">
    <property type="component" value="Chromosome"/>
</dbReference>
<dbReference type="SUPFAM" id="SSF55120">
    <property type="entry name" value="Pseudouridine synthase"/>
    <property type="match status" value="1"/>
</dbReference>
<dbReference type="PANTHER" id="PTHR21600">
    <property type="entry name" value="MITOCHONDRIAL RNA PSEUDOURIDINE SYNTHASE"/>
    <property type="match status" value="1"/>
</dbReference>
<reference evidence="5 6" key="1">
    <citation type="submission" date="2014-12" db="EMBL/GenBank/DDBJ databases">
        <title>Complete genome sequence of Bifidobacterium longum subsp. infantis BT1.</title>
        <authorList>
            <person name="Kim J.F."/>
            <person name="Kwak M.-J."/>
        </authorList>
    </citation>
    <scope>NUCLEOTIDE SEQUENCE [LARGE SCALE GENOMIC DNA]</scope>
    <source>
        <strain evidence="5 6">BT1</strain>
    </source>
</reference>
<dbReference type="EMBL" id="CP010411">
    <property type="protein sequence ID" value="ALE08183.1"/>
    <property type="molecule type" value="Genomic_DNA"/>
</dbReference>
<evidence type="ECO:0000313" key="6">
    <source>
        <dbReference type="Proteomes" id="UP000067206"/>
    </source>
</evidence>
<dbReference type="PATRIC" id="fig|1682.24.peg.106"/>
<dbReference type="Gene3D" id="3.30.2350.10">
    <property type="entry name" value="Pseudouridine synthase"/>
    <property type="match status" value="1"/>
</dbReference>
<evidence type="ECO:0000313" key="5">
    <source>
        <dbReference type="EMBL" id="ALE08183.1"/>
    </source>
</evidence>
<evidence type="ECO:0000256" key="3">
    <source>
        <dbReference type="ARBA" id="ARBA00033164"/>
    </source>
</evidence>